<name>A0A840TEC8_9BACT</name>
<gene>
    <name evidence="2" type="ORF">HNQ92_000607</name>
</gene>
<dbReference type="InterPro" id="IPR027843">
    <property type="entry name" value="DUF4440"/>
</dbReference>
<organism evidence="2 3">
    <name type="scientific">Rhabdobacter roseus</name>
    <dbReference type="NCBI Taxonomy" id="1655419"/>
    <lineage>
        <taxon>Bacteria</taxon>
        <taxon>Pseudomonadati</taxon>
        <taxon>Bacteroidota</taxon>
        <taxon>Cytophagia</taxon>
        <taxon>Cytophagales</taxon>
        <taxon>Cytophagaceae</taxon>
        <taxon>Rhabdobacter</taxon>
    </lineage>
</organism>
<accession>A0A840TEC8</accession>
<dbReference type="EMBL" id="JACHGF010000001">
    <property type="protein sequence ID" value="MBB5282486.1"/>
    <property type="molecule type" value="Genomic_DNA"/>
</dbReference>
<proteinExistence type="predicted"/>
<dbReference type="InterPro" id="IPR032710">
    <property type="entry name" value="NTF2-like_dom_sf"/>
</dbReference>
<dbReference type="Gene3D" id="3.10.450.50">
    <property type="match status" value="1"/>
</dbReference>
<reference evidence="2 3" key="1">
    <citation type="submission" date="2020-08" db="EMBL/GenBank/DDBJ databases">
        <title>Genomic Encyclopedia of Type Strains, Phase IV (KMG-IV): sequencing the most valuable type-strain genomes for metagenomic binning, comparative biology and taxonomic classification.</title>
        <authorList>
            <person name="Goeker M."/>
        </authorList>
    </citation>
    <scope>NUCLEOTIDE SEQUENCE [LARGE SCALE GENOMIC DNA]</scope>
    <source>
        <strain evidence="2 3">DSM 105074</strain>
    </source>
</reference>
<dbReference type="Pfam" id="PF14534">
    <property type="entry name" value="DUF4440"/>
    <property type="match status" value="1"/>
</dbReference>
<dbReference type="Proteomes" id="UP000557307">
    <property type="component" value="Unassembled WGS sequence"/>
</dbReference>
<evidence type="ECO:0000313" key="2">
    <source>
        <dbReference type="EMBL" id="MBB5282486.1"/>
    </source>
</evidence>
<sequence>MAVRKALRSSVKSGSKRYLAGILAVGFLGSCQNQPAEVPQSGESSRYVMVEVTEDNNTPTVDIEHYALVVPKGMDRKQDASAIMQVKRKWPLAMQSKNPADFDSILAKNFTFAGDGQLYNRDEYIQDRTAPSEWIITHVKYDNLTLHFFGDMALLSYQNRVTNENLLTKAVEIERISWGDMYVKEDGTWKLSTAHVIDYQIEDDGSVIVGNNND</sequence>
<feature type="domain" description="DUF4440" evidence="1">
    <location>
        <begin position="83"/>
        <end position="191"/>
    </location>
</feature>
<keyword evidence="3" id="KW-1185">Reference proteome</keyword>
<protein>
    <recommendedName>
        <fullName evidence="1">DUF4440 domain-containing protein</fullName>
    </recommendedName>
</protein>
<dbReference type="RefSeq" id="WP_184170705.1">
    <property type="nucleotide sequence ID" value="NZ_JACHGF010000001.1"/>
</dbReference>
<dbReference type="SUPFAM" id="SSF54427">
    <property type="entry name" value="NTF2-like"/>
    <property type="match status" value="1"/>
</dbReference>
<comment type="caution">
    <text evidence="2">The sequence shown here is derived from an EMBL/GenBank/DDBJ whole genome shotgun (WGS) entry which is preliminary data.</text>
</comment>
<evidence type="ECO:0000259" key="1">
    <source>
        <dbReference type="Pfam" id="PF14534"/>
    </source>
</evidence>
<dbReference type="AlphaFoldDB" id="A0A840TEC8"/>
<dbReference type="PROSITE" id="PS51257">
    <property type="entry name" value="PROKAR_LIPOPROTEIN"/>
    <property type="match status" value="1"/>
</dbReference>
<evidence type="ECO:0000313" key="3">
    <source>
        <dbReference type="Proteomes" id="UP000557307"/>
    </source>
</evidence>